<evidence type="ECO:0008006" key="4">
    <source>
        <dbReference type="Google" id="ProtNLM"/>
    </source>
</evidence>
<organism evidence="2 3">
    <name type="scientific">Jiella endophytica</name>
    <dbReference type="NCBI Taxonomy" id="2558362"/>
    <lineage>
        <taxon>Bacteria</taxon>
        <taxon>Pseudomonadati</taxon>
        <taxon>Pseudomonadota</taxon>
        <taxon>Alphaproteobacteria</taxon>
        <taxon>Hyphomicrobiales</taxon>
        <taxon>Aurantimonadaceae</taxon>
        <taxon>Jiella</taxon>
    </lineage>
</organism>
<feature type="coiled-coil region" evidence="1">
    <location>
        <begin position="68"/>
        <end position="102"/>
    </location>
</feature>
<evidence type="ECO:0000256" key="1">
    <source>
        <dbReference type="SAM" id="Coils"/>
    </source>
</evidence>
<dbReference type="Proteomes" id="UP000298179">
    <property type="component" value="Unassembled WGS sequence"/>
</dbReference>
<protein>
    <recommendedName>
        <fullName evidence="4">Flagellar FliJ protein</fullName>
    </recommendedName>
</protein>
<dbReference type="EMBL" id="SOZD01000004">
    <property type="protein sequence ID" value="TFF21692.1"/>
    <property type="molecule type" value="Genomic_DNA"/>
</dbReference>
<keyword evidence="3" id="KW-1185">Reference proteome</keyword>
<dbReference type="RefSeq" id="WP_134762575.1">
    <property type="nucleotide sequence ID" value="NZ_SOZD01000004.1"/>
</dbReference>
<reference evidence="2 3" key="1">
    <citation type="submission" date="2019-03" db="EMBL/GenBank/DDBJ databases">
        <title>Jiella endophytica sp. nov., a novel endophytic bacterium isolated from root of Ficus microcarpa Linn. f.</title>
        <authorList>
            <person name="Tuo L."/>
        </authorList>
    </citation>
    <scope>NUCLEOTIDE SEQUENCE [LARGE SCALE GENOMIC DNA]</scope>
    <source>
        <strain evidence="2 3">CBS5Q-3</strain>
    </source>
</reference>
<gene>
    <name evidence="2" type="ORF">E3C22_13450</name>
</gene>
<comment type="caution">
    <text evidence="2">The sequence shown here is derived from an EMBL/GenBank/DDBJ whole genome shotgun (WGS) entry which is preliminary data.</text>
</comment>
<evidence type="ECO:0000313" key="2">
    <source>
        <dbReference type="EMBL" id="TFF21692.1"/>
    </source>
</evidence>
<dbReference type="AlphaFoldDB" id="A0A4Y8RG26"/>
<keyword evidence="1" id="KW-0175">Coiled coil</keyword>
<sequence length="135" mass="15444">MSETADRVKRLNRILKVQAQKRLLEEWRIGQLREQRLALEKSDADILASLGVDNALHGLFVGAKVSNLRRNEVERQRLSDAESEAEERLRQVRRVEKSIEKERSKTGRIADAEAEADERDASIDAFLARTVSSFE</sequence>
<proteinExistence type="predicted"/>
<dbReference type="OrthoDB" id="7916473at2"/>
<name>A0A4Y8RG26_9HYPH</name>
<accession>A0A4Y8RG26</accession>
<evidence type="ECO:0000313" key="3">
    <source>
        <dbReference type="Proteomes" id="UP000298179"/>
    </source>
</evidence>